<evidence type="ECO:0000313" key="3">
    <source>
        <dbReference type="Proteomes" id="UP000225358"/>
    </source>
</evidence>
<evidence type="ECO:0000256" key="1">
    <source>
        <dbReference type="SAM" id="MobiDB-lite"/>
    </source>
</evidence>
<organism evidence="2 3">
    <name type="scientific">Escherichia phage ESCO13</name>
    <dbReference type="NCBI Taxonomy" id="1881104"/>
    <lineage>
        <taxon>Viruses</taxon>
        <taxon>Duplodnaviria</taxon>
        <taxon>Heunggongvirae</taxon>
        <taxon>Uroviricota</taxon>
        <taxon>Caudoviricetes</taxon>
        <taxon>Stephanstirmvirinae</taxon>
        <taxon>Phapecoctavirus</taxon>
        <taxon>Phapecoctavirus ESCO13</taxon>
    </lineage>
</organism>
<proteinExistence type="predicted"/>
<dbReference type="Proteomes" id="UP000225358">
    <property type="component" value="Segment"/>
</dbReference>
<dbReference type="EMBL" id="KX552041">
    <property type="protein sequence ID" value="AOQ27260.1"/>
    <property type="molecule type" value="Genomic_DNA"/>
</dbReference>
<evidence type="ECO:0000313" key="2">
    <source>
        <dbReference type="EMBL" id="AOQ27260.1"/>
    </source>
</evidence>
<keyword evidence="3" id="KW-1185">Reference proteome</keyword>
<accession>A0A1D7XFC7</accession>
<protein>
    <submittedName>
        <fullName evidence="2">Uncharacterized protein</fullName>
    </submittedName>
</protein>
<name>A0A1D7XFC7_9CAUD</name>
<reference evidence="2" key="1">
    <citation type="submission" date="2017-02" db="EMBL/GenBank/DDBJ databases">
        <title>Complete genome sequence of two Escherichia coli phages, vB_EcoM_ ESCO5 and vB_EcoM_ESCO13, which are related to phAPEC8.</title>
        <authorList>
            <person name="Trotereau A."/>
            <person name="Gonnet M."/>
            <person name="Viardot A."/>
            <person name="Lalmanach A.-C."/>
            <person name="Guabiraba R."/>
            <person name="Chanteloup N."/>
            <person name="Schouler C."/>
        </authorList>
    </citation>
    <scope>NUCLEOTIDE SEQUENCE [LARGE SCALE GENOMIC DNA]</scope>
</reference>
<feature type="region of interest" description="Disordered" evidence="1">
    <location>
        <begin position="26"/>
        <end position="47"/>
    </location>
</feature>
<sequence>MHHSVWSEQEEDEGYFIYREEEDWPDTSNDLLLPDTSFFEDNLREED</sequence>
<gene>
    <name evidence="2" type="ORF">ESCO13_00132</name>
</gene>